<feature type="domain" description="Metalloprotease TldD/E N-terminal" evidence="5">
    <location>
        <begin position="22"/>
        <end position="84"/>
    </location>
</feature>
<accession>A0ABX3IL60</accession>
<evidence type="ECO:0000256" key="2">
    <source>
        <dbReference type="ARBA" id="ARBA00022670"/>
    </source>
</evidence>
<dbReference type="Pfam" id="PF19290">
    <property type="entry name" value="PmbA_TldD_2nd"/>
    <property type="match status" value="1"/>
</dbReference>
<dbReference type="InterPro" id="IPR002510">
    <property type="entry name" value="Metalloprtase-TldD/E_N"/>
</dbReference>
<dbReference type="Pfam" id="PF01523">
    <property type="entry name" value="PmbA_TldD_1st"/>
    <property type="match status" value="1"/>
</dbReference>
<dbReference type="Gene3D" id="3.30.2290.10">
    <property type="entry name" value="PmbA/TldD superfamily"/>
    <property type="match status" value="1"/>
</dbReference>
<dbReference type="Proteomes" id="UP000242616">
    <property type="component" value="Unassembled WGS sequence"/>
</dbReference>
<evidence type="ECO:0000313" key="8">
    <source>
        <dbReference type="EMBL" id="ONN27896.1"/>
    </source>
</evidence>
<keyword evidence="3" id="KW-0378">Hydrolase</keyword>
<dbReference type="InterPro" id="IPR035068">
    <property type="entry name" value="TldD/PmbA_N"/>
</dbReference>
<dbReference type="RefSeq" id="WP_077197826.1">
    <property type="nucleotide sequence ID" value="NZ_LBFC01000005.1"/>
</dbReference>
<keyword evidence="2" id="KW-0645">Protease</keyword>
<evidence type="ECO:0000259" key="6">
    <source>
        <dbReference type="Pfam" id="PF19289"/>
    </source>
</evidence>
<feature type="domain" description="Metalloprotease TldD/E central" evidence="7">
    <location>
        <begin position="115"/>
        <end position="219"/>
    </location>
</feature>
<evidence type="ECO:0000259" key="5">
    <source>
        <dbReference type="Pfam" id="PF01523"/>
    </source>
</evidence>
<dbReference type="PIRSF" id="PIRSF004919">
    <property type="entry name" value="TldD"/>
    <property type="match status" value="1"/>
</dbReference>
<dbReference type="EMBL" id="LBFC01000005">
    <property type="protein sequence ID" value="ONN27896.1"/>
    <property type="molecule type" value="Genomic_DNA"/>
</dbReference>
<evidence type="ECO:0000256" key="3">
    <source>
        <dbReference type="ARBA" id="ARBA00022801"/>
    </source>
</evidence>
<feature type="domain" description="Metalloprotease TldD/E C-terminal" evidence="6">
    <location>
        <begin position="228"/>
        <end position="459"/>
    </location>
</feature>
<dbReference type="PANTHER" id="PTHR30624:SF4">
    <property type="entry name" value="METALLOPROTEASE TLDD"/>
    <property type="match status" value="1"/>
</dbReference>
<dbReference type="PANTHER" id="PTHR30624">
    <property type="entry name" value="UNCHARACTERIZED PROTEIN TLDD AND PMBA"/>
    <property type="match status" value="1"/>
</dbReference>
<evidence type="ECO:0000259" key="7">
    <source>
        <dbReference type="Pfam" id="PF19290"/>
    </source>
</evidence>
<evidence type="ECO:0000313" key="9">
    <source>
        <dbReference type="Proteomes" id="UP000242616"/>
    </source>
</evidence>
<sequence length="462" mass="50471">MLSKDLIKDIIGTVLKYGGDFAEVFIENKYENRIELADGFIQKANTNNISGIGIRGFLGNKAIYAYTNIFERDNLLSVAKRVGEALSETKVSNLKLDFDDKKIKNRHLIHFYPMEIDKTEKAKIMKTAYHAAKNFSNLIKQVLVWYWEYDQEILVANSEGTWAEDRRVKTRLMINTVAEHNGNMERGFYGPGAGMGFEFFNTIDVEEAAKRAARIAVRMVDAEPAPAGKMPVVISNEFGGVIFHEAVGHALEATSVAKGASVFAGKLGQKVAAECVSAVDDATIPNGWGSANVDDEGTPTRRNLLIDKGILVGYLIDKLGARRMNMESTGSARRQDYTFAPTSRMSNTFILPGKYYPEEIIAATEYGLYAKTMGGGSVMPGTGEFNFAVMEAYLIENGKITKPVKGATLIGKGYEIIQKIDMVGNDIARGQGVCGSISGAVPADVGQPTIRVSEILVGGRNK</sequence>
<dbReference type="InterPro" id="IPR036059">
    <property type="entry name" value="TldD/PmbA_sf"/>
</dbReference>
<evidence type="ECO:0000256" key="1">
    <source>
        <dbReference type="ARBA" id="ARBA00005836"/>
    </source>
</evidence>
<organism evidence="8 9">
    <name type="scientific">Thermosipho affectus</name>
    <dbReference type="NCBI Taxonomy" id="660294"/>
    <lineage>
        <taxon>Bacteria</taxon>
        <taxon>Thermotogati</taxon>
        <taxon>Thermotogota</taxon>
        <taxon>Thermotogae</taxon>
        <taxon>Thermotogales</taxon>
        <taxon>Fervidobacteriaceae</taxon>
        <taxon>Thermosipho</taxon>
    </lineage>
</organism>
<comment type="caution">
    <text evidence="8">The sequence shown here is derived from an EMBL/GenBank/DDBJ whole genome shotgun (WGS) entry which is preliminary data.</text>
</comment>
<keyword evidence="9" id="KW-1185">Reference proteome</keyword>
<gene>
    <name evidence="8" type="ORF">XJ44_01425</name>
</gene>
<keyword evidence="4" id="KW-0482">Metalloprotease</keyword>
<dbReference type="SUPFAM" id="SSF111283">
    <property type="entry name" value="Putative modulator of DNA gyrase, PmbA/TldD"/>
    <property type="match status" value="1"/>
</dbReference>
<dbReference type="InterPro" id="IPR045569">
    <property type="entry name" value="Metalloprtase-TldD/E_C"/>
</dbReference>
<dbReference type="InterPro" id="IPR045570">
    <property type="entry name" value="Metalloprtase-TldD/E_cen_dom"/>
</dbReference>
<dbReference type="InterPro" id="IPR025502">
    <property type="entry name" value="TldD"/>
</dbReference>
<reference evidence="8 9" key="1">
    <citation type="submission" date="2015-06" db="EMBL/GenBank/DDBJ databases">
        <title>Genome sequencing of Thermotogales isolates from hydrothermal vents.</title>
        <authorList>
            <person name="Haverkamp T.H."/>
            <person name="Kublanov I.V."/>
            <person name="Nesbo C.L."/>
        </authorList>
    </citation>
    <scope>NUCLEOTIDE SEQUENCE [LARGE SCALE GENOMIC DNA]</scope>
    <source>
        <strain evidence="9">ik275mar</strain>
    </source>
</reference>
<dbReference type="InterPro" id="IPR051463">
    <property type="entry name" value="Peptidase_U62_metallo"/>
</dbReference>
<protein>
    <submittedName>
        <fullName evidence="8">Peptidase C69</fullName>
    </submittedName>
</protein>
<dbReference type="Pfam" id="PF19289">
    <property type="entry name" value="PmbA_TldD_3rd"/>
    <property type="match status" value="1"/>
</dbReference>
<name>A0ABX3IL60_9BACT</name>
<proteinExistence type="inferred from homology"/>
<comment type="similarity">
    <text evidence="1">Belongs to the peptidase U62 family.</text>
</comment>
<evidence type="ECO:0000256" key="4">
    <source>
        <dbReference type="ARBA" id="ARBA00023049"/>
    </source>
</evidence>